<feature type="transmembrane region" description="Helical" evidence="1">
    <location>
        <begin position="172"/>
        <end position="193"/>
    </location>
</feature>
<organism evidence="2 3">
    <name type="scientific">Pontibacter burrus</name>
    <dbReference type="NCBI Taxonomy" id="2704466"/>
    <lineage>
        <taxon>Bacteria</taxon>
        <taxon>Pseudomonadati</taxon>
        <taxon>Bacteroidota</taxon>
        <taxon>Cytophagia</taxon>
        <taxon>Cytophagales</taxon>
        <taxon>Hymenobacteraceae</taxon>
        <taxon>Pontibacter</taxon>
    </lineage>
</organism>
<keyword evidence="3" id="KW-1185">Reference proteome</keyword>
<comment type="caution">
    <text evidence="2">The sequence shown here is derived from an EMBL/GenBank/DDBJ whole genome shotgun (WGS) entry which is preliminary data.</text>
</comment>
<keyword evidence="1" id="KW-0472">Membrane</keyword>
<feature type="transmembrane region" description="Helical" evidence="1">
    <location>
        <begin position="115"/>
        <end position="134"/>
    </location>
</feature>
<dbReference type="AlphaFoldDB" id="A0A6B3LRD3"/>
<feature type="transmembrane region" description="Helical" evidence="1">
    <location>
        <begin position="252"/>
        <end position="273"/>
    </location>
</feature>
<protein>
    <submittedName>
        <fullName evidence="2">DUF4271 domain-containing protein</fullName>
    </submittedName>
</protein>
<feature type="transmembrane region" description="Helical" evidence="1">
    <location>
        <begin position="214"/>
        <end position="232"/>
    </location>
</feature>
<dbReference type="EMBL" id="JAAGWD010000001">
    <property type="protein sequence ID" value="NEM96548.1"/>
    <property type="molecule type" value="Genomic_DNA"/>
</dbReference>
<evidence type="ECO:0000256" key="1">
    <source>
        <dbReference type="SAM" id="Phobius"/>
    </source>
</evidence>
<name>A0A6B3LRD3_9BACT</name>
<keyword evidence="1" id="KW-0812">Transmembrane</keyword>
<keyword evidence="1" id="KW-1133">Transmembrane helix</keyword>
<feature type="transmembrane region" description="Helical" evidence="1">
    <location>
        <begin position="314"/>
        <end position="335"/>
    </location>
</feature>
<accession>A0A6B3LRD3</accession>
<feature type="transmembrane region" description="Helical" evidence="1">
    <location>
        <begin position="280"/>
        <end position="302"/>
    </location>
</feature>
<dbReference type="InterPro" id="IPR025367">
    <property type="entry name" value="DUF4271"/>
</dbReference>
<reference evidence="2 3" key="1">
    <citation type="submission" date="2020-02" db="EMBL/GenBank/DDBJ databases">
        <authorList>
            <person name="Kim M.K."/>
        </authorList>
    </citation>
    <scope>NUCLEOTIDE SEQUENCE [LARGE SCALE GENOMIC DNA]</scope>
    <source>
        <strain evidence="2 3">BT327</strain>
    </source>
</reference>
<proteinExistence type="predicted"/>
<evidence type="ECO:0000313" key="3">
    <source>
        <dbReference type="Proteomes" id="UP000474777"/>
    </source>
</evidence>
<dbReference type="Proteomes" id="UP000474777">
    <property type="component" value="Unassembled WGS sequence"/>
</dbReference>
<sequence length="338" mass="38036">MPYVAGAESEHHAVHQWVRISPDTPFPLSFTVQKGLCLFLNNKLLFVADSTASYRLNLSDYVRGLVPVDGKYLLTVWHPEQPPVVSAFRSAEPVNQLQQQQDGQIAYKIHARETINLNAFTIFMLLIGLLYGSLRSNYPGDFSSLFNLSSFFRVSSLQEGFLAKPISSWSSILFVLVFSLSLSLLIAAIHTGVQYVQLLNQFFPVSTADITTRILFYTVLIFSFILLKYLFLKMMGFIFGLEDIVQLQYQEFVRTILFLGIFMPVIVLIYLAFNASMPGIILLISNLAVALLLGITIVRVFATVNTKAPVQNLHLFSYLCATEVIPLAIILKLIVFNF</sequence>
<gene>
    <name evidence="2" type="ORF">GXP69_02465</name>
</gene>
<dbReference type="Pfam" id="PF14093">
    <property type="entry name" value="DUF4271"/>
    <property type="match status" value="1"/>
</dbReference>
<evidence type="ECO:0000313" key="2">
    <source>
        <dbReference type="EMBL" id="NEM96548.1"/>
    </source>
</evidence>